<dbReference type="RefSeq" id="WP_163303987.1">
    <property type="nucleotide sequence ID" value="NZ_JAAGRQ010000165.1"/>
</dbReference>
<evidence type="ECO:0000313" key="2">
    <source>
        <dbReference type="EMBL" id="NDY58927.1"/>
    </source>
</evidence>
<dbReference type="EMBL" id="JAAGRQ010000165">
    <property type="protein sequence ID" value="NDY58927.1"/>
    <property type="molecule type" value="Genomic_DNA"/>
</dbReference>
<reference evidence="2 3" key="1">
    <citation type="submission" date="2020-02" db="EMBL/GenBank/DDBJ databases">
        <title>Comparative genomics of sulfur disproportionating microorganisms.</title>
        <authorList>
            <person name="Ward L.M."/>
            <person name="Bertran E."/>
            <person name="Johnston D.T."/>
        </authorList>
    </citation>
    <scope>NUCLEOTIDE SEQUENCE [LARGE SCALE GENOMIC DNA]</scope>
    <source>
        <strain evidence="2 3">DSM 3696</strain>
    </source>
</reference>
<gene>
    <name evidence="2" type="ORF">G3N56_19500</name>
</gene>
<keyword evidence="3" id="KW-1185">Reference proteome</keyword>
<comment type="caution">
    <text evidence="2">The sequence shown here is derived from an EMBL/GenBank/DDBJ whole genome shotgun (WGS) entry which is preliminary data.</text>
</comment>
<protein>
    <submittedName>
        <fullName evidence="2">Uncharacterized protein</fullName>
    </submittedName>
</protein>
<proteinExistence type="predicted"/>
<organism evidence="2 3">
    <name type="scientific">Desulfolutivibrio sulfodismutans</name>
    <dbReference type="NCBI Taxonomy" id="63561"/>
    <lineage>
        <taxon>Bacteria</taxon>
        <taxon>Pseudomonadati</taxon>
        <taxon>Thermodesulfobacteriota</taxon>
        <taxon>Desulfovibrionia</taxon>
        <taxon>Desulfovibrionales</taxon>
        <taxon>Desulfovibrionaceae</taxon>
        <taxon>Desulfolutivibrio</taxon>
    </lineage>
</organism>
<name>A0A7K3NS41_9BACT</name>
<feature type="region of interest" description="Disordered" evidence="1">
    <location>
        <begin position="82"/>
        <end position="101"/>
    </location>
</feature>
<dbReference type="AlphaFoldDB" id="A0A7K3NS41"/>
<evidence type="ECO:0000256" key="1">
    <source>
        <dbReference type="SAM" id="MobiDB-lite"/>
    </source>
</evidence>
<feature type="compositionally biased region" description="Low complexity" evidence="1">
    <location>
        <begin position="82"/>
        <end position="95"/>
    </location>
</feature>
<dbReference type="Proteomes" id="UP000469724">
    <property type="component" value="Unassembled WGS sequence"/>
</dbReference>
<accession>A0A7K3NS41</accession>
<sequence>MKKKTSAGVRDELKRQKRRQVELLTHLSARLAGVAMLVTVKIPGISTLTDAGAFLSLGETMMANQTLEGILGTLGRIAKAATPAPGAGAGDIPAPETETRQ</sequence>
<evidence type="ECO:0000313" key="3">
    <source>
        <dbReference type="Proteomes" id="UP000469724"/>
    </source>
</evidence>